<organism evidence="1">
    <name type="scientific">Amphimedon queenslandica</name>
    <name type="common">Sponge</name>
    <dbReference type="NCBI Taxonomy" id="400682"/>
    <lineage>
        <taxon>Eukaryota</taxon>
        <taxon>Metazoa</taxon>
        <taxon>Porifera</taxon>
        <taxon>Demospongiae</taxon>
        <taxon>Heteroscleromorpha</taxon>
        <taxon>Haplosclerida</taxon>
        <taxon>Niphatidae</taxon>
        <taxon>Amphimedon</taxon>
    </lineage>
</organism>
<name>A0A1X7SJG7_AMPQE</name>
<evidence type="ECO:0000313" key="1">
    <source>
        <dbReference type="EnsemblMetazoa" id="Aqu2.1.02252_001"/>
    </source>
</evidence>
<dbReference type="EnsemblMetazoa" id="Aqu2.1.02252_001">
    <property type="protein sequence ID" value="Aqu2.1.02252_001"/>
    <property type="gene ID" value="Aqu2.1.02252"/>
</dbReference>
<accession>A0A1X7SJG7</accession>
<reference evidence="1" key="1">
    <citation type="submission" date="2017-05" db="UniProtKB">
        <authorList>
            <consortium name="EnsemblMetazoa"/>
        </authorList>
    </citation>
    <scope>IDENTIFICATION</scope>
</reference>
<proteinExistence type="predicted"/>
<dbReference type="InParanoid" id="A0A1X7SJG7"/>
<protein>
    <submittedName>
        <fullName evidence="1">Uncharacterized protein</fullName>
    </submittedName>
</protein>
<sequence>MKVEYLRSLTSNTDSAASKLRRGMTFEIDDCKFHLKAMTSPDYHAAISR</sequence>
<dbReference type="AlphaFoldDB" id="A0A1X7SJG7"/>